<proteinExistence type="predicted"/>
<reference evidence="2 3" key="1">
    <citation type="submission" date="2018-01" db="EMBL/GenBank/DDBJ databases">
        <title>Whole genome analyses suggest that Burkholderia sensu lato contains two further novel genera in the rhizoxinica-symbiotica group Mycetohabitans gen. nov., and Trinickia gen. nov.: implications for the evolution of diazotrophy and nodulation in the Burkholderiaceae.</title>
        <authorList>
            <person name="Estrada-de los Santos P."/>
            <person name="Palmer M."/>
            <person name="Chavez-Ramirez B."/>
            <person name="Beukes C."/>
            <person name="Steenkamp E.T."/>
            <person name="Hirsch A.M."/>
            <person name="Manyaka P."/>
            <person name="Maluk M."/>
            <person name="Lafos M."/>
            <person name="Crook M."/>
            <person name="Gross E."/>
            <person name="Simon M.F."/>
            <person name="Bueno dos Reis Junior F."/>
            <person name="Poole P.S."/>
            <person name="Venter S.N."/>
            <person name="James E.K."/>
        </authorList>
    </citation>
    <scope>NUCLEOTIDE SEQUENCE [LARGE SCALE GENOMIC DNA]</scope>
    <source>
        <strain evidence="2 3">WSM 3937</strain>
    </source>
</reference>
<dbReference type="Proteomes" id="UP000235659">
    <property type="component" value="Unassembled WGS sequence"/>
</dbReference>
<evidence type="ECO:0000256" key="1">
    <source>
        <dbReference type="SAM" id="MobiDB-lite"/>
    </source>
</evidence>
<feature type="compositionally biased region" description="Basic and acidic residues" evidence="1">
    <location>
        <begin position="1"/>
        <end position="14"/>
    </location>
</feature>
<sequence length="78" mass="8528">MDDEVHERRIDAGKGARAARAENPAIVAVRNGSTARAVANMRRGLTTVQTVDARFILTNQTTPAAHCIRAFKALRELQ</sequence>
<evidence type="ECO:0000313" key="2">
    <source>
        <dbReference type="EMBL" id="PMS27323.1"/>
    </source>
</evidence>
<accession>A0ABX4UZ02</accession>
<name>A0ABX4UZ02_9BURK</name>
<comment type="caution">
    <text evidence="2">The sequence shown here is derived from an EMBL/GenBank/DDBJ whole genome shotgun (WGS) entry which is preliminary data.</text>
</comment>
<protein>
    <submittedName>
        <fullName evidence="2">Uncharacterized protein</fullName>
    </submittedName>
</protein>
<organism evidence="2 3">
    <name type="scientific">Paraburkholderia rhynchosiae</name>
    <dbReference type="NCBI Taxonomy" id="487049"/>
    <lineage>
        <taxon>Bacteria</taxon>
        <taxon>Pseudomonadati</taxon>
        <taxon>Pseudomonadota</taxon>
        <taxon>Betaproteobacteria</taxon>
        <taxon>Burkholderiales</taxon>
        <taxon>Burkholderiaceae</taxon>
        <taxon>Paraburkholderia</taxon>
    </lineage>
</organism>
<gene>
    <name evidence="2" type="ORF">C0Z16_25200</name>
</gene>
<keyword evidence="3" id="KW-1185">Reference proteome</keyword>
<feature type="region of interest" description="Disordered" evidence="1">
    <location>
        <begin position="1"/>
        <end position="20"/>
    </location>
</feature>
<evidence type="ECO:0000313" key="3">
    <source>
        <dbReference type="Proteomes" id="UP000235659"/>
    </source>
</evidence>
<dbReference type="EMBL" id="PNXY01000021">
    <property type="protein sequence ID" value="PMS27323.1"/>
    <property type="molecule type" value="Genomic_DNA"/>
</dbReference>